<sequence length="284" mass="32974">GRSFLTYVFQLMMEILKKKLFSHFVIYGVSFAPFPSLYISSPARLGSVIFISFRKSIISVTHNDFQHCYRKFKSKRKYITFSLSKEEEDFPLAYSIVVHHKVSNFERLLRAIYAPQNIYCIHVDKKSQPSVIDAISSIASCFPNVYMARKAETVVYAGWTRVQADLNCMADLYEYSAEWKYFINLCGQDFPLKTNLEMVRILRSLKGSNNLIINTFPPPFNFPIKSGNAYIVVTRGYVQSVLNDTRVQALIEWFKDTYSPDEAMWEVSFVIDQFYFFLPSSVLK</sequence>
<dbReference type="Ensembl" id="ENSXCOT00000004882.1">
    <property type="protein sequence ID" value="ENSXCOP00000004824.1"/>
    <property type="gene ID" value="ENSXCOG00000003778.1"/>
</dbReference>
<evidence type="ECO:0000256" key="8">
    <source>
        <dbReference type="ARBA" id="ARBA00023136"/>
    </source>
</evidence>
<dbReference type="PANTHER" id="PTHR19297:SF96">
    <property type="entry name" value="BETA-1,3-GALACTOSYL-O-GLYCOSYL-GLYCOPROTEIN BETA-1,6-N-ACETYLGLUCOSAMINYLTRANSFERASE"/>
    <property type="match status" value="1"/>
</dbReference>
<evidence type="ECO:0000256" key="11">
    <source>
        <dbReference type="SAM" id="Phobius"/>
    </source>
</evidence>
<keyword evidence="6" id="KW-0735">Signal-anchor</keyword>
<evidence type="ECO:0000313" key="12">
    <source>
        <dbReference type="Ensembl" id="ENSXCOP00000004824.1"/>
    </source>
</evidence>
<dbReference type="GO" id="GO:0000139">
    <property type="term" value="C:Golgi membrane"/>
    <property type="evidence" value="ECO:0007669"/>
    <property type="project" value="UniProtKB-SubCell"/>
</dbReference>
<comment type="subcellular location">
    <subcellularLocation>
        <location evidence="1">Golgi apparatus membrane</location>
        <topology evidence="1">Single-pass type II membrane protein</topology>
    </subcellularLocation>
</comment>
<dbReference type="Pfam" id="PF02485">
    <property type="entry name" value="Branch"/>
    <property type="match status" value="2"/>
</dbReference>
<reference evidence="12" key="1">
    <citation type="submission" date="2025-08" db="UniProtKB">
        <authorList>
            <consortium name="Ensembl"/>
        </authorList>
    </citation>
    <scope>IDENTIFICATION</scope>
</reference>
<dbReference type="AlphaFoldDB" id="A0A3B5LAD1"/>
<evidence type="ECO:0000256" key="1">
    <source>
        <dbReference type="ARBA" id="ARBA00004323"/>
    </source>
</evidence>
<accession>A0A3B5LAD1</accession>
<keyword evidence="7 11" id="KW-1133">Transmembrane helix</keyword>
<organism evidence="12 13">
    <name type="scientific">Xiphophorus couchianus</name>
    <name type="common">Monterrey platyfish</name>
    <dbReference type="NCBI Taxonomy" id="32473"/>
    <lineage>
        <taxon>Eukaryota</taxon>
        <taxon>Metazoa</taxon>
        <taxon>Chordata</taxon>
        <taxon>Craniata</taxon>
        <taxon>Vertebrata</taxon>
        <taxon>Euteleostomi</taxon>
        <taxon>Actinopterygii</taxon>
        <taxon>Neopterygii</taxon>
        <taxon>Teleostei</taxon>
        <taxon>Neoteleostei</taxon>
        <taxon>Acanthomorphata</taxon>
        <taxon>Ovalentaria</taxon>
        <taxon>Atherinomorphae</taxon>
        <taxon>Cyprinodontiformes</taxon>
        <taxon>Poeciliidae</taxon>
        <taxon>Poeciliinae</taxon>
        <taxon>Xiphophorus</taxon>
    </lineage>
</organism>
<keyword evidence="8 11" id="KW-0472">Membrane</keyword>
<evidence type="ECO:0000256" key="10">
    <source>
        <dbReference type="ARBA" id="ARBA00038150"/>
    </source>
</evidence>
<keyword evidence="4" id="KW-0808">Transferase</keyword>
<dbReference type="InterPro" id="IPR003406">
    <property type="entry name" value="Glyco_trans_14"/>
</dbReference>
<keyword evidence="5 11" id="KW-0812">Transmembrane</keyword>
<evidence type="ECO:0000256" key="6">
    <source>
        <dbReference type="ARBA" id="ARBA00022968"/>
    </source>
</evidence>
<evidence type="ECO:0000256" key="9">
    <source>
        <dbReference type="ARBA" id="ARBA00023180"/>
    </source>
</evidence>
<dbReference type="PANTHER" id="PTHR19297">
    <property type="entry name" value="GLYCOSYLTRANSFERASE 14 FAMILY MEMBER"/>
    <property type="match status" value="1"/>
</dbReference>
<feature type="transmembrane region" description="Helical" evidence="11">
    <location>
        <begin position="20"/>
        <end position="39"/>
    </location>
</feature>
<proteinExistence type="inferred from homology"/>
<evidence type="ECO:0000256" key="5">
    <source>
        <dbReference type="ARBA" id="ARBA00022692"/>
    </source>
</evidence>
<comment type="similarity">
    <text evidence="10">Belongs to the glycosyltransferase 14 family.</text>
</comment>
<dbReference type="GeneTree" id="ENSGT00940000159331"/>
<keyword evidence="13" id="KW-1185">Reference proteome</keyword>
<evidence type="ECO:0000256" key="7">
    <source>
        <dbReference type="ARBA" id="ARBA00022989"/>
    </source>
</evidence>
<keyword evidence="3" id="KW-0328">Glycosyltransferase</keyword>
<dbReference type="Proteomes" id="UP000261380">
    <property type="component" value="Unplaced"/>
</dbReference>
<name>A0A3B5LAD1_9TELE</name>
<reference evidence="12" key="2">
    <citation type="submission" date="2025-09" db="UniProtKB">
        <authorList>
            <consortium name="Ensembl"/>
        </authorList>
    </citation>
    <scope>IDENTIFICATION</scope>
</reference>
<evidence type="ECO:0000313" key="13">
    <source>
        <dbReference type="Proteomes" id="UP000261380"/>
    </source>
</evidence>
<dbReference type="GO" id="GO:0003829">
    <property type="term" value="F:beta-1,3-galactosyl-O-glycosyl-glycoprotein beta-1,6-N-acetylglucosaminyltransferase activity"/>
    <property type="evidence" value="ECO:0007669"/>
    <property type="project" value="TreeGrafter"/>
</dbReference>
<comment type="pathway">
    <text evidence="2">Protein modification; protein glycosylation.</text>
</comment>
<evidence type="ECO:0008006" key="14">
    <source>
        <dbReference type="Google" id="ProtNLM"/>
    </source>
</evidence>
<keyword evidence="9" id="KW-0325">Glycoprotein</keyword>
<evidence type="ECO:0000256" key="2">
    <source>
        <dbReference type="ARBA" id="ARBA00004922"/>
    </source>
</evidence>
<protein>
    <recommendedName>
        <fullName evidence="14">Glucosaminyl (N-acetyl) transferase 3, mucin type</fullName>
    </recommendedName>
</protein>
<evidence type="ECO:0000256" key="3">
    <source>
        <dbReference type="ARBA" id="ARBA00022676"/>
    </source>
</evidence>
<evidence type="ECO:0000256" key="4">
    <source>
        <dbReference type="ARBA" id="ARBA00022679"/>
    </source>
</evidence>